<evidence type="ECO:0000313" key="1">
    <source>
        <dbReference type="EMBL" id="CAI4045551.1"/>
    </source>
</evidence>
<dbReference type="OrthoDB" id="10047078at2759"/>
<protein>
    <submittedName>
        <fullName evidence="1">Uncharacterized protein</fullName>
    </submittedName>
</protein>
<proteinExistence type="predicted"/>
<keyword evidence="2" id="KW-1185">Reference proteome</keyword>
<gene>
    <name evidence="1" type="primary">SKDI12G0040</name>
    <name evidence="1" type="ORF">SKDI_12G0040</name>
</gene>
<dbReference type="Proteomes" id="UP001162087">
    <property type="component" value="Chromosome 12"/>
</dbReference>
<dbReference type="GO" id="GO:0019346">
    <property type="term" value="P:transsulfuration"/>
    <property type="evidence" value="ECO:0007669"/>
    <property type="project" value="InterPro"/>
</dbReference>
<dbReference type="InterPro" id="IPR015424">
    <property type="entry name" value="PyrdxlP-dep_Trfase"/>
</dbReference>
<dbReference type="InterPro" id="IPR015422">
    <property type="entry name" value="PyrdxlP-dep_Trfase_small"/>
</dbReference>
<dbReference type="Gene3D" id="3.90.1150.10">
    <property type="entry name" value="Aspartate Aminotransferase, domain 1"/>
    <property type="match status" value="1"/>
</dbReference>
<dbReference type="Gene3D" id="3.40.640.10">
    <property type="entry name" value="Type I PLP-dependent aspartate aminotransferase-like (Major domain)"/>
    <property type="match status" value="1"/>
</dbReference>
<dbReference type="InterPro" id="IPR000277">
    <property type="entry name" value="Cys/Met-Metab_PyrdxlP-dep_enz"/>
</dbReference>
<name>A0AA35J1N8_SACK1</name>
<evidence type="ECO:0000313" key="2">
    <source>
        <dbReference type="Proteomes" id="UP001162087"/>
    </source>
</evidence>
<accession>A0AA35J1N8</accession>
<dbReference type="SUPFAM" id="SSF53383">
    <property type="entry name" value="PLP-dependent transferases"/>
    <property type="match status" value="1"/>
</dbReference>
<dbReference type="EMBL" id="OX365907">
    <property type="protein sequence ID" value="CAI4045551.1"/>
    <property type="molecule type" value="Genomic_DNA"/>
</dbReference>
<dbReference type="Pfam" id="PF01053">
    <property type="entry name" value="Cys_Met_Meta_PP"/>
    <property type="match status" value="1"/>
</dbReference>
<dbReference type="InterPro" id="IPR015421">
    <property type="entry name" value="PyrdxlP-dep_Trfase_major"/>
</dbReference>
<dbReference type="PANTHER" id="PTHR42699:SF1">
    <property type="entry name" value="CYSTATHIONINE GAMMA-SYNTHASE-RELATED"/>
    <property type="match status" value="1"/>
</dbReference>
<dbReference type="GO" id="GO:0003962">
    <property type="term" value="F:cystathionine gamma-synthase activity"/>
    <property type="evidence" value="ECO:0007669"/>
    <property type="project" value="TreeGrafter"/>
</dbReference>
<sequence length="571" mass="63773">MTDIEFGQPLPSNLDYAVSFGIPTWDSAIGYAEKKPEVISKMSTGYPRYFPQPSIQTLCAYFVNKFGRDSELCRPFPSIKLASKCLEYVKSVAGPESEAHLEVETVEIRNDTGKPAGLVVTIAAVFASDDEFEIVREYWKLRGECVSSRLASTINQLLDVTSLKSGQAQHEVESKLLAAKKEGEEAKNTIKRRIVENRSNPFGLKKRDSNWEGLNLNPENDVYLVSSGMSAISTARNLLTFWEEKRSSECVLSSQNANEKEKSLVCDTVGIFGFPFKDTQVIMTKFGKCKFFGFGDSRDITELQKFLDASNQRLLAVFVETPSNPLLNMPNLKELRRLADAYGFFIVIDDTIGGLNVDILPYADIVCTSLTKLFNGASNVMGGSVVLNPKSALYQRAREYFKSGEFEDLLWGEDAVVLERNSRDFEDRTLRANTNTEKLLKELLLPEQGKTCKKIYYPTVNSKETINNYESVRNERGGYGCLFSVAFHSEGDAEAFYDSLKVFKGPSNGTNFTLACPYVHLAHHSELEEVSKFGADSSIIRVSVGLEETQLLLDVFSSALDVVKSRRSQQT</sequence>
<dbReference type="GO" id="GO:0009086">
    <property type="term" value="P:methionine biosynthetic process"/>
    <property type="evidence" value="ECO:0007669"/>
    <property type="project" value="UniProtKB-KW"/>
</dbReference>
<organism evidence="1 2">
    <name type="scientific">Saccharomyces kudriavzevii (strain ATCC MYA-4449 / AS 2.2408 / CBS 8840 / NBRC 1802 / NCYC 2889)</name>
    <name type="common">Yeast</name>
    <dbReference type="NCBI Taxonomy" id="226230"/>
    <lineage>
        <taxon>Eukaryota</taxon>
        <taxon>Fungi</taxon>
        <taxon>Dikarya</taxon>
        <taxon>Ascomycota</taxon>
        <taxon>Saccharomycotina</taxon>
        <taxon>Saccharomycetes</taxon>
        <taxon>Saccharomycetales</taxon>
        <taxon>Saccharomycetaceae</taxon>
        <taxon>Saccharomyces</taxon>
    </lineage>
</organism>
<dbReference type="PANTHER" id="PTHR42699">
    <property type="match status" value="1"/>
</dbReference>
<reference evidence="1" key="1">
    <citation type="submission" date="2022-10" db="EMBL/GenBank/DDBJ databases">
        <authorList>
            <person name="Byrne P K."/>
        </authorList>
    </citation>
    <scope>NUCLEOTIDE SEQUENCE</scope>
    <source>
        <strain evidence="1">IFO1802</strain>
    </source>
</reference>
<dbReference type="GO" id="GO:0030170">
    <property type="term" value="F:pyridoxal phosphate binding"/>
    <property type="evidence" value="ECO:0007669"/>
    <property type="project" value="InterPro"/>
</dbReference>
<dbReference type="InterPro" id="IPR051750">
    <property type="entry name" value="Trans-sulfuration_enzymes"/>
</dbReference>